<feature type="chain" id="PRO_5037161943" description="DUF11 domain-containing protein" evidence="1">
    <location>
        <begin position="21"/>
        <end position="3491"/>
    </location>
</feature>
<dbReference type="InterPro" id="IPR001434">
    <property type="entry name" value="OmcB-like_DUF11"/>
</dbReference>
<name>A0A919U0H8_9ACTN</name>
<keyword evidence="4" id="KW-1185">Reference proteome</keyword>
<organism evidence="3 4">
    <name type="scientific">Paractinoplanes tereljensis</name>
    <dbReference type="NCBI Taxonomy" id="571912"/>
    <lineage>
        <taxon>Bacteria</taxon>
        <taxon>Bacillati</taxon>
        <taxon>Actinomycetota</taxon>
        <taxon>Actinomycetes</taxon>
        <taxon>Micromonosporales</taxon>
        <taxon>Micromonosporaceae</taxon>
        <taxon>Paractinoplanes</taxon>
    </lineage>
</organism>
<protein>
    <recommendedName>
        <fullName evidence="2">DUF11 domain-containing protein</fullName>
    </recommendedName>
</protein>
<evidence type="ECO:0000256" key="1">
    <source>
        <dbReference type="SAM" id="SignalP"/>
    </source>
</evidence>
<reference evidence="3" key="1">
    <citation type="submission" date="2021-01" db="EMBL/GenBank/DDBJ databases">
        <title>Whole genome shotgun sequence of Actinoplanes tereljensis NBRC 105297.</title>
        <authorList>
            <person name="Komaki H."/>
            <person name="Tamura T."/>
        </authorList>
    </citation>
    <scope>NUCLEOTIDE SEQUENCE</scope>
    <source>
        <strain evidence="3">NBRC 105297</strain>
    </source>
</reference>
<accession>A0A919U0H8</accession>
<dbReference type="Proteomes" id="UP000623608">
    <property type="component" value="Unassembled WGS sequence"/>
</dbReference>
<feature type="signal peptide" evidence="1">
    <location>
        <begin position="1"/>
        <end position="20"/>
    </location>
</feature>
<feature type="domain" description="DUF11" evidence="2">
    <location>
        <begin position="1615"/>
        <end position="1682"/>
    </location>
</feature>
<dbReference type="EMBL" id="BOMY01000065">
    <property type="protein sequence ID" value="GIF26902.1"/>
    <property type="molecule type" value="Genomic_DNA"/>
</dbReference>
<gene>
    <name evidence="3" type="ORF">Ate02nite_96320</name>
</gene>
<proteinExistence type="predicted"/>
<evidence type="ECO:0000259" key="2">
    <source>
        <dbReference type="Pfam" id="PF01345"/>
    </source>
</evidence>
<feature type="domain" description="DUF11" evidence="2">
    <location>
        <begin position="608"/>
        <end position="686"/>
    </location>
</feature>
<evidence type="ECO:0000313" key="3">
    <source>
        <dbReference type="EMBL" id="GIF26902.1"/>
    </source>
</evidence>
<dbReference type="Pfam" id="PF01345">
    <property type="entry name" value="DUF11"/>
    <property type="match status" value="2"/>
</dbReference>
<comment type="caution">
    <text evidence="3">The sequence shown here is derived from an EMBL/GenBank/DDBJ whole genome shotgun (WGS) entry which is preliminary data.</text>
</comment>
<keyword evidence="1" id="KW-0732">Signal</keyword>
<evidence type="ECO:0000313" key="4">
    <source>
        <dbReference type="Proteomes" id="UP000623608"/>
    </source>
</evidence>
<sequence length="3491" mass="339733">MLAVAAVLLALVLQPLPAAAASVSSSAVGLRLALNLLGGALLNSTVPGTPTTWSSGPTNAPTPPVFVNAPGIVSVGTINTLAGPVTDGGRATADVANLNLLGSGGIDTGAIHTECQMTKADVTGKTTIAGLKLLNVVQPTNVTAQTGVAVGNLASVDIDKRTATYVSGTKKLTYTVSALDVTLLNGFTLANGKVTVAESSCTGNVELGAITVAGANLAPGESGTPTVTVPNLGDVAAINTTITVPLPAAAALYNLGTPTVTGGGTCTTNASAVVCTGVTVPGGGSAQVSLPVTLVASAGANAATWAPTGIKAESVPAPTSSPTVKISAPTGSGTLVTTKAPITTGGTITVGANPLAAGKSSTGYVTVANQGPSDASATITIPIPSPPAGVSVTSAQVGSTPCVIRTNIDIVCSGVPIPAKGTARVDVVTTAAVTSTPNSSWALTGITALMNGTTVTGQGTLLTVGSPDVNLINGVSLRPAVATPGGPQVTSEVRVSNAGQYNATSTTITVPPPPTGYTVGTVTTSGGGSCVSNSGGITCTNVVIPGGGVPVTVSIPVTVGAAVTTDWTTPGNTPVSATSGGTVGTAGGTIVSLSPHFTLSVNATSPVSGTVNPGGTTNLKLDVSNQGPSDATNAQFVVVAPAGTTLGSLTGTGCTALSGSTARCTVNLAGGGATSTINLPLTVSVLANPALPITGGCVSLDNDTSCGGASDSALPSFTLRTPLATRLAAVLVPAVITPGSTGTGQVKLTSVQAETGLGVTVPLAGKPADLTIQAVTGPAGSTCSFDTTAITCTGVALTANTAGTIGVDIKAANTAAALQAWSPTVTVTSGTDQAAKVGLLAGTVTASYTLSGSVQTPADGTVLPGGTTSMQVNVTNGGPSAASPATFTFTAPTGTTLGALPANCSAVLSLVTCSKNLLPSDPAWQSTFPLTIDAGADLDTPIGGGCVNLDGLPGCSSGDATIPAFLLKVPFSAKAAVTADQAAVTPGDQANAVIHIKAAHGPLANMTVTVPTTGLTGGLTVDSATGPGGSSCTVGVNSVVCDHVSIADAATGNVTLVVKAPANATAGTQWTATGVTVAAGTDSVSSNLLLATVGAAQPKLAAAVSLNPTSVLPGGQTSMDVAITNQGPSDAVGTTFSVLAPLGATFASAPGGCSLGLLSTRLNCSVTMAKGAAATHFVAALDVAAIALPGQALTGACVDLDGNGICTSADATVPPLSVGIPAQQRITVAAVPASVTPGTTANARISISSTKAETGLKVTIPLGGKPAGLTVTTGTWPGGGTCSVNGSNLECLSFDLPTPNTPVVITMPVQAAASATAGLWTATGITVDDGTGAGGVATDTAVLALVTPAQFALTANVSVPADFTTTAGTSANVNVTVGNSAGPSDATGAVFTVNAPTGTTFGSLTGTGCVATFTTVATCTVNVSAGGTTGLTLPVQVPANADVFAALTGGCVDLDGQPGCGSADAAIGPIKLAVSIGQQVAVSATPATVTPGAAGGADAKLRITATHGALTGIRVTVPLGGLLSTMHVTAADAGGVACGTVGPTNVVCSNMSIGAGASKDVTLHLTGDPNLPPGTDWTATGIAVDNGGSPYTVDRLLATAGARQFALAPTFGTITTAEPGGTAAVDVTVTNQGPSDAAGATFGFVAPAGTKFDSANTPSGCTTSSPFTRMSCTVAPLAAAAQWGPTSVRLIVDATADPAQPLTGGCFDGDNNGSCTSVALPPDEKLPDIAVDTPFDRQISVQTTPFTPPNPAAQQNGSGQLVITSTQPLTGLHVNIPLAGLPSGAISVTGTATLAPASGSCVLNAGDIDCTGVDLPSNTVTIDVPVQVEANTPPSVVWNPTVAITSSGGATISTSGILARGDVPDYVLGATATPPANGSVLPGGTASIDITITNSGNSATNAPVIVYAPTGTTFGTPTGTTCTVTTSTMLTCTATVANAASLNWTVPVNVPAGATPGGSISGGCLDLDGDGGCDTNIPAFTLGRQLASVLSAGGTSATVKPGDTATATLTLTTTAGATRNGLAVTVDATSAPTGLTVTTATLDGNTTCPVTNQLVQCTGVDFGTGSTRTLTLDLAASPTTTPQATWTPAITVQQGSETAVLYRQLATIDAADTDLVVDVSLPGDGVTLPGGTAWLGVTMTNNGLSALPNAHAEFRAPGGTTFAALDVPASNYCVLLSATLASCTADVGTGSKSFTLGLDVGSTVAGGASISGGCVDVDLDGACGAAPDITLSAFVLAKLFSAQAQLNIETGTVVPGQNGTGYVKIIADRTLAGMTLTIGSADMPGAGLTVTDVKDPAGDGTCTWSGQITCTGLKATTSTDRLVAITVHAASSLAAGVAWTPAAVTLTSSTGGTSQTSGTVIRTGTPTAGLSYTFTPPTGTVEPGDVVPMALKISDAGPSDVSGKVIRLRAPSGTSFGTLDAATAAYCTVVDTARTQLNCTFSVAAGSSLTDLTVPVQVPSNASADTAIDGGCIDFDQDGCDSGDKVIPTLHLSPTLDQAITVSSSDAAIRPGTTGHPVVRLATTRARNGLTVTIPLAGLPTGMTVTAATSTAGTCGVANGNVTCTGFAVSTGTTAAIVLTTTVRDNAVPNAEFRPGVVVAETGGETITRTLRVARVGAADIAVTVTATPPSDGTLKPGDTGSISVTAVNTGTSYASGLSYSFQAPTGTTFLAPTGTTASFCTLASPATRINCTLAVGGSGQTRFTLPLKVSATADPDVAVTGGCVDAGSDGTCDTTIAGFRLVAPLTGRVTVAGTNVSVTPGASGAAVVRVTAVSALASTTVTVPLSTLPTGFRATAATGPAGSSCTLTTSQVQCTAVPLAAGANSAVTITTAVAASVSPGVVWTATGITVAAGTESVTGTAILVTSGSRVASVAFTVAGPTGTVAPGAITSWTVTGVNSGPSYAVNRTATVNAPANATFGTLSGATATACSATTSTQLTCTYSLEAGNTLTWTLPLTVSATAKTGDKVSGGCVSADGNTSCGGSQDVSTGDTPIREPLATHGTVTVAGVVIAPGASGTATISLLATADYDDLVLTVPLDDLPEGFTVNSAALGSDSCTVGSGSIVCTGVALKSGTSRSLKLGVTVSASITTATTWTVDGLTLVPSDDETDVLSASGVLVSTTDIPYSVTVTVGAVSNKTPAPSQTTVLPITVTNAGPGVADPYPVTIMIPDGATHGTLPTGCAEGSTDRIVTCQVSLAVGGSATIKMPLVIDDGLEPGTVVTGGCVDQALSTGKPAFDYTCGGSTDVAIPDFTIGRYDVDLGITYGGAVVPITGSAQPVVKIPYTNDGIVMADNVSFAVEPPTGVYIAKAEILLSTSASSKTKVKTKATAKTKANKVRTTATVEATCTATSGGADNHVTCAAPDAAALSGSELWLTLKLGAGVTDGLNAMKVTVTTTSDDGRSVNNTVDVPLVLTAADSNDDDGNLPTTGADVARLGLLSAILLAFGVVLLTGARSRSGAVAYSGVRRHAMRKHRHARPSVLSRLVRRRP</sequence>